<sequence length="128" mass="14620">MSTANREKFNPKSIRLPQLTRAGIQGIYGTKQRTYNITIGVNLIADIKEMRFWWSFTPITLTNSSRNQFHKRRRFSLRNALLGVEETKRRPTVATVERKSVGWKKTGSGDCCAGGGNGYYSINMYPRV</sequence>
<evidence type="ECO:0000313" key="2">
    <source>
        <dbReference type="Proteomes" id="UP000824890"/>
    </source>
</evidence>
<name>A0ABQ8CJI1_BRANA</name>
<dbReference type="Proteomes" id="UP000824890">
    <property type="component" value="Unassembled WGS sequence"/>
</dbReference>
<organism evidence="1 2">
    <name type="scientific">Brassica napus</name>
    <name type="common">Rape</name>
    <dbReference type="NCBI Taxonomy" id="3708"/>
    <lineage>
        <taxon>Eukaryota</taxon>
        <taxon>Viridiplantae</taxon>
        <taxon>Streptophyta</taxon>
        <taxon>Embryophyta</taxon>
        <taxon>Tracheophyta</taxon>
        <taxon>Spermatophyta</taxon>
        <taxon>Magnoliopsida</taxon>
        <taxon>eudicotyledons</taxon>
        <taxon>Gunneridae</taxon>
        <taxon>Pentapetalae</taxon>
        <taxon>rosids</taxon>
        <taxon>malvids</taxon>
        <taxon>Brassicales</taxon>
        <taxon>Brassicaceae</taxon>
        <taxon>Brassiceae</taxon>
        <taxon>Brassica</taxon>
    </lineage>
</organism>
<keyword evidence="2" id="KW-1185">Reference proteome</keyword>
<protein>
    <submittedName>
        <fullName evidence="1">Uncharacterized protein</fullName>
    </submittedName>
</protein>
<dbReference type="EMBL" id="JAGKQM010000007">
    <property type="protein sequence ID" value="KAH0917239.1"/>
    <property type="molecule type" value="Genomic_DNA"/>
</dbReference>
<proteinExistence type="predicted"/>
<comment type="caution">
    <text evidence="1">The sequence shown here is derived from an EMBL/GenBank/DDBJ whole genome shotgun (WGS) entry which is preliminary data.</text>
</comment>
<accession>A0ABQ8CJI1</accession>
<reference evidence="1 2" key="1">
    <citation type="submission" date="2021-05" db="EMBL/GenBank/DDBJ databases">
        <title>Genome Assembly of Synthetic Allotetraploid Brassica napus Reveals Homoeologous Exchanges between Subgenomes.</title>
        <authorList>
            <person name="Davis J.T."/>
        </authorList>
    </citation>
    <scope>NUCLEOTIDE SEQUENCE [LARGE SCALE GENOMIC DNA]</scope>
    <source>
        <strain evidence="2">cv. Da-Ae</strain>
        <tissue evidence="1">Seedling</tissue>
    </source>
</reference>
<gene>
    <name evidence="1" type="ORF">HID58_024899</name>
</gene>
<evidence type="ECO:0000313" key="1">
    <source>
        <dbReference type="EMBL" id="KAH0917239.1"/>
    </source>
</evidence>